<organism evidence="7">
    <name type="scientific">Corethrella appendiculata</name>
    <dbReference type="NCBI Taxonomy" id="1370023"/>
    <lineage>
        <taxon>Eukaryota</taxon>
        <taxon>Metazoa</taxon>
        <taxon>Ecdysozoa</taxon>
        <taxon>Arthropoda</taxon>
        <taxon>Hexapoda</taxon>
        <taxon>Insecta</taxon>
        <taxon>Pterygota</taxon>
        <taxon>Neoptera</taxon>
        <taxon>Endopterygota</taxon>
        <taxon>Diptera</taxon>
        <taxon>Nematocera</taxon>
        <taxon>Culicoidea</taxon>
        <taxon>Chaoboridae</taxon>
        <taxon>Corethrella</taxon>
    </lineage>
</organism>
<dbReference type="SUPFAM" id="SSF101283">
    <property type="entry name" value="GRIP domain"/>
    <property type="match status" value="1"/>
</dbReference>
<evidence type="ECO:0000256" key="3">
    <source>
        <dbReference type="ARBA" id="ARBA00022553"/>
    </source>
</evidence>
<dbReference type="AlphaFoldDB" id="U5EUD4"/>
<dbReference type="GO" id="GO:0005794">
    <property type="term" value="C:Golgi apparatus"/>
    <property type="evidence" value="ECO:0007669"/>
    <property type="project" value="TreeGrafter"/>
</dbReference>
<dbReference type="PANTHER" id="PTHR18902">
    <property type="entry name" value="NUCLEAR MITOTIC APPARATUS PROTEIN 1-RELATED"/>
    <property type="match status" value="1"/>
</dbReference>
<dbReference type="PANTHER" id="PTHR18902:SF25">
    <property type="entry name" value="GRIP AND COILED-COIL DOMAIN-CONTAINING PROTEIN 2"/>
    <property type="match status" value="1"/>
</dbReference>
<feature type="coiled-coil region" evidence="5">
    <location>
        <begin position="401"/>
        <end position="867"/>
    </location>
</feature>
<reference evidence="7" key="1">
    <citation type="journal article" date="2014" name="Insect Biochem. Mol. Biol.">
        <title>An insight into the sialome of the frog biting fly, Corethrella appendiculata.</title>
        <authorList>
            <person name="Ribeiro J.M.C."/>
            <person name="Chagas A.C."/>
            <person name="Pham V.M."/>
            <person name="Lounibos L.P."/>
            <person name="Calvo E."/>
        </authorList>
    </citation>
    <scope>NUCLEOTIDE SEQUENCE</scope>
    <source>
        <tissue evidence="7">Salivary glands</tissue>
    </source>
</reference>
<dbReference type="PROSITE" id="PS50913">
    <property type="entry name" value="GRIP"/>
    <property type="match status" value="1"/>
</dbReference>
<feature type="domain" description="GRIP" evidence="6">
    <location>
        <begin position="1020"/>
        <end position="1070"/>
    </location>
</feature>
<keyword evidence="2" id="KW-0963">Cytoplasm</keyword>
<feature type="coiled-coil region" evidence="5">
    <location>
        <begin position="238"/>
        <end position="360"/>
    </location>
</feature>
<evidence type="ECO:0000256" key="4">
    <source>
        <dbReference type="ARBA" id="ARBA00023054"/>
    </source>
</evidence>
<accession>U5EUD4</accession>
<feature type="coiled-coil region" evidence="5">
    <location>
        <begin position="983"/>
        <end position="1024"/>
    </location>
</feature>
<evidence type="ECO:0000259" key="6">
    <source>
        <dbReference type="PROSITE" id="PS50913"/>
    </source>
</evidence>
<feature type="coiled-coil region" evidence="5">
    <location>
        <begin position="101"/>
        <end position="198"/>
    </location>
</feature>
<evidence type="ECO:0000256" key="5">
    <source>
        <dbReference type="SAM" id="Coils"/>
    </source>
</evidence>
<proteinExistence type="evidence at transcript level"/>
<feature type="non-terminal residue" evidence="7">
    <location>
        <position position="1"/>
    </location>
</feature>
<evidence type="ECO:0000256" key="1">
    <source>
        <dbReference type="ARBA" id="ARBA00004496"/>
    </source>
</evidence>
<dbReference type="InterPro" id="IPR051841">
    <property type="entry name" value="MT-Golgi_org_protein"/>
</dbReference>
<dbReference type="Pfam" id="PF01465">
    <property type="entry name" value="GRIP"/>
    <property type="match status" value="1"/>
</dbReference>
<dbReference type="FunFam" id="1.10.220.60:FF:000009">
    <property type="entry name" value="AGAP003540-PA"/>
    <property type="match status" value="1"/>
</dbReference>
<sequence length="1085" mass="126259">SSANVNANKLQKGSPFDNMNRDDLIKKCKGLLGIAQKAKQAKDECLEENKNLKEEINKFEHQKQADKNCLKTMQEIVDNLTEQKLESTIKLDEKEKYIKILNEKLLQLDEIQTENEGMRRQVKRLTTENEDLLTDLQNLERKHEEDEPSAVNNDEQLNELKEKIKTLENELQEKNEREEKFKKKMKLYKNKLQEISSKLLLLKSDRQILLKTVKDYSITVPMWQQELSNASKLLFQKLNHYENENKELCEKIIVQNNEIEEKSEEIMSLSSKLEITKLENSELLSELKEINEILKERGGVISMQLSKISELEQRIVELQANNNSESDENEKKLNELKIKCDQQENEIESLKEELNKIMNTSFDTQSEVLSTSTISRADEASRLREVDDSFEEKYNKLRSLAVKLKKKVAEQTTLIQKLEKENTIGKNLHLLQNENDKLLDELELIRKEKSELEKNNEKLVENIRQLENNLSAHQTVTDSLKKDKSTLESAIKEYQTQIQNLKKEKDAFNLAKKEVDNENQALKIALKTKETELNHEIEAQKQLKAELDKTKMAVKKTNVLSLEMEAYEKSLNELNKKMEAKKSQVVDLEGTIQAQDDTIKSLKNQIKLLEENLESEKGHSKDLKTQLDIKQQKLRESEHEKSEISIQLEQLKCEAERIRLEIDTNRIEFTDAVSEKERICNALEGEKNKLLKQVYQLDEELNSLRETLKEKEQEIEDAKTEFASYKIRAHTVLRQNQTKDCSREVELEDEINALQKTIENKNANLTEALQQLDLLNKNCDELKSDKQRLQNRCQELHVILEEARLSNEHLLDDNRRLNLEHQETIKTNRLQNETIVNCYKKQIDELEEKYSKEIENYKKKLNENINLSSTVDGNKASTSLLHSHQTSDEQKINLILMEREEGEGSENTSQSSYQVPRRKISINSAGNKSRNRELIPLDELLNSSFDDNANADIDDEFNRRSLVSPTIELQQVKEKLAIQDSSNRHLTTLLAEAEQDLAKLTQLNDVLKEEVRRQQRSIEREQHVHNSEYLKNVIFKFVTLNSGDEKSRLVPVLNTILKLSPDETQKLLAVAKGADNNRGWLPIWQ</sequence>
<dbReference type="SMART" id="SM00755">
    <property type="entry name" value="Grip"/>
    <property type="match status" value="1"/>
</dbReference>
<evidence type="ECO:0000256" key="2">
    <source>
        <dbReference type="ARBA" id="ARBA00022490"/>
    </source>
</evidence>
<comment type="subcellular location">
    <subcellularLocation>
        <location evidence="1">Cytoplasm</location>
    </subcellularLocation>
</comment>
<dbReference type="EMBL" id="GANO01003932">
    <property type="protein sequence ID" value="JAB55939.1"/>
    <property type="molecule type" value="mRNA"/>
</dbReference>
<name>U5EUD4_9DIPT</name>
<dbReference type="Gene3D" id="1.10.220.60">
    <property type="entry name" value="GRIP domain"/>
    <property type="match status" value="1"/>
</dbReference>
<feature type="coiled-coil region" evidence="5">
    <location>
        <begin position="35"/>
        <end position="69"/>
    </location>
</feature>
<evidence type="ECO:0000313" key="7">
    <source>
        <dbReference type="EMBL" id="JAB55939.1"/>
    </source>
</evidence>
<protein>
    <submittedName>
        <fullName evidence="7">Protein targeting to golgi</fullName>
    </submittedName>
</protein>
<dbReference type="InterPro" id="IPR000237">
    <property type="entry name" value="GRIP_dom"/>
</dbReference>
<keyword evidence="4 5" id="KW-0175">Coiled coil</keyword>
<keyword evidence="3" id="KW-0597">Phosphoprotein</keyword>